<dbReference type="NCBIfam" id="TIGR01993">
    <property type="entry name" value="Pyr-5-nucltdase"/>
    <property type="match status" value="1"/>
</dbReference>
<dbReference type="Pfam" id="PF00702">
    <property type="entry name" value="Hydrolase"/>
    <property type="match status" value="1"/>
</dbReference>
<proteinExistence type="predicted"/>
<dbReference type="GO" id="GO:0009166">
    <property type="term" value="P:nucleotide catabolic process"/>
    <property type="evidence" value="ECO:0007669"/>
    <property type="project" value="TreeGrafter"/>
</dbReference>
<dbReference type="Proteomes" id="UP001302367">
    <property type="component" value="Chromosome 3"/>
</dbReference>
<dbReference type="FunFam" id="1.10.150.450:FF:000001">
    <property type="entry name" value="SDT1p Pyrimidine nucleotidase"/>
    <property type="match status" value="1"/>
</dbReference>
<evidence type="ECO:0000313" key="3">
    <source>
        <dbReference type="Proteomes" id="UP000230605"/>
    </source>
</evidence>
<dbReference type="EMBL" id="LKMD01000101">
    <property type="protein sequence ID" value="PIA99274.1"/>
    <property type="molecule type" value="Genomic_DNA"/>
</dbReference>
<dbReference type="Proteomes" id="UP000230605">
    <property type="component" value="Chromosome 3"/>
</dbReference>
<dbReference type="GO" id="GO:0008252">
    <property type="term" value="F:nucleotidase activity"/>
    <property type="evidence" value="ECO:0007669"/>
    <property type="project" value="TreeGrafter"/>
</dbReference>
<keyword evidence="4" id="KW-1185">Reference proteome</keyword>
<dbReference type="InterPro" id="IPR052791">
    <property type="entry name" value="SSM1_domain"/>
</dbReference>
<dbReference type="EMBL" id="CP134186">
    <property type="protein sequence ID" value="WPB00752.1"/>
    <property type="molecule type" value="Genomic_DNA"/>
</dbReference>
<dbReference type="InterPro" id="IPR010237">
    <property type="entry name" value="Pyr-5-nucltdase"/>
</dbReference>
<dbReference type="NCBIfam" id="TIGR01509">
    <property type="entry name" value="HAD-SF-IA-v3"/>
    <property type="match status" value="1"/>
</dbReference>
<dbReference type="InterPro" id="IPR006439">
    <property type="entry name" value="HAD-SF_hydro_IA"/>
</dbReference>
<evidence type="ECO:0000313" key="2">
    <source>
        <dbReference type="EMBL" id="WPB00752.1"/>
    </source>
</evidence>
<evidence type="ECO:0000313" key="4">
    <source>
        <dbReference type="Proteomes" id="UP001302367"/>
    </source>
</evidence>
<dbReference type="GO" id="GO:0006206">
    <property type="term" value="P:pyrimidine nucleobase metabolic process"/>
    <property type="evidence" value="ECO:0007669"/>
    <property type="project" value="TreeGrafter"/>
</dbReference>
<gene>
    <name evidence="1" type="ORF">CB0940_03574</name>
    <name evidence="2" type="ORF">RHO25_005372</name>
</gene>
<dbReference type="Gene3D" id="3.40.50.1000">
    <property type="entry name" value="HAD superfamily/HAD-like"/>
    <property type="match status" value="1"/>
</dbReference>
<dbReference type="PANTHER" id="PTHR47438">
    <property type="entry name" value="PHOSPHATE METABOLISM PROTEIN 8-RELATED"/>
    <property type="match status" value="1"/>
</dbReference>
<reference evidence="1 3" key="1">
    <citation type="submission" date="2015-10" db="EMBL/GenBank/DDBJ databases">
        <title>The cercosporin biosynthetic gene cluster was horizontally transferred to several fungal lineages and shown to be expanded in Cercospora beticola based on microsynteny with recipient genomes.</title>
        <authorList>
            <person name="De Jonge R."/>
            <person name="Ebert M.K."/>
            <person name="Suttle J.C."/>
            <person name="Jurick Ii W.M."/>
            <person name="Secor G.A."/>
            <person name="Thomma B.P."/>
            <person name="Van De Peer Y."/>
            <person name="Bolton M.D."/>
        </authorList>
    </citation>
    <scope>NUCLEOTIDE SEQUENCE [LARGE SCALE GENOMIC DNA]</scope>
    <source>
        <strain evidence="1 3">09-40</strain>
    </source>
</reference>
<dbReference type="InterPro" id="IPR023214">
    <property type="entry name" value="HAD_sf"/>
</dbReference>
<dbReference type="Gene3D" id="1.10.150.450">
    <property type="match status" value="1"/>
</dbReference>
<evidence type="ECO:0000313" key="1">
    <source>
        <dbReference type="EMBL" id="PIA99274.1"/>
    </source>
</evidence>
<dbReference type="SUPFAM" id="SSF56784">
    <property type="entry name" value="HAD-like"/>
    <property type="match status" value="1"/>
</dbReference>
<dbReference type="AlphaFoldDB" id="A0A2G5I391"/>
<accession>A0A2G5I391</accession>
<dbReference type="SFLD" id="SFLDS00003">
    <property type="entry name" value="Haloacid_Dehalogenase"/>
    <property type="match status" value="1"/>
</dbReference>
<dbReference type="SFLD" id="SFLDG01129">
    <property type="entry name" value="C1.5:_HAD__Beta-PGM__Phosphata"/>
    <property type="match status" value="1"/>
</dbReference>
<dbReference type="OrthoDB" id="1065058at2759"/>
<sequence length="239" mass="27239">MTSNGIPNGATQDDSRAVFFFDIDNCLYPKSYKIHEHMSVLIDSYFQTHLSLSPEDATMLHQRYYKDYGLAIEGLVRHHKVDPLEYNAKVDDALPLDDIIKLDPHLRKLLQDIDRTKVKPWLFTNAYINHGKKVVRLLGIEDQFEGITYCDYGAEKLLCKPDPAMFDKAMREAGVRDPTKCYYVDDSAINCVGGKKYGLKTVHLVEEGTKSPPEPACDHQIKNLEELRGLFPEVFNPSS</sequence>
<name>A0A2G5I391_CERBT</name>
<dbReference type="InterPro" id="IPR036412">
    <property type="entry name" value="HAD-like_sf"/>
</dbReference>
<protein>
    <submittedName>
        <fullName evidence="1">Hypotheticalsprotein</fullName>
    </submittedName>
</protein>
<dbReference type="PANTHER" id="PTHR47438:SF1">
    <property type="entry name" value="PHOSPHATE METABOLISM PROTEIN 8-RELATED"/>
    <property type="match status" value="1"/>
</dbReference>
<dbReference type="SFLD" id="SFLDG01132">
    <property type="entry name" value="C1.5.3:_5'-Nucleotidase_Like"/>
    <property type="match status" value="1"/>
</dbReference>
<reference evidence="2 4" key="2">
    <citation type="submission" date="2023-09" db="EMBL/GenBank/DDBJ databases">
        <title>Complete-Gapless Cercospora beticola genome.</title>
        <authorList>
            <person name="Wyatt N.A."/>
            <person name="Spanner R.E."/>
            <person name="Bolton M.D."/>
        </authorList>
    </citation>
    <scope>NUCLEOTIDE SEQUENCE [LARGE SCALE GENOMIC DNA]</scope>
    <source>
        <strain evidence="2">Cb09-40</strain>
    </source>
</reference>
<organism evidence="1 3">
    <name type="scientific">Cercospora beticola</name>
    <name type="common">Sugarbeet leaf spot fungus</name>
    <dbReference type="NCBI Taxonomy" id="122368"/>
    <lineage>
        <taxon>Eukaryota</taxon>
        <taxon>Fungi</taxon>
        <taxon>Dikarya</taxon>
        <taxon>Ascomycota</taxon>
        <taxon>Pezizomycotina</taxon>
        <taxon>Dothideomycetes</taxon>
        <taxon>Dothideomycetidae</taxon>
        <taxon>Mycosphaerellales</taxon>
        <taxon>Mycosphaerellaceae</taxon>
        <taxon>Cercospora</taxon>
    </lineage>
</organism>